<protein>
    <submittedName>
        <fullName evidence="1">DUF4249 domain-containing protein</fullName>
    </submittedName>
</protein>
<accession>A0ABS0KXY1</accession>
<gene>
    <name evidence="1" type="ORF">I5L79_04190</name>
</gene>
<dbReference type="RefSeq" id="WP_196953782.1">
    <property type="nucleotide sequence ID" value="NZ_JADWYK010000002.1"/>
</dbReference>
<comment type="caution">
    <text evidence="1">The sequence shown here is derived from an EMBL/GenBank/DDBJ whole genome shotgun (WGS) entry which is preliminary data.</text>
</comment>
<evidence type="ECO:0000313" key="1">
    <source>
        <dbReference type="EMBL" id="MBG8552732.1"/>
    </source>
</evidence>
<dbReference type="InterPro" id="IPR025345">
    <property type="entry name" value="DUF4249"/>
</dbReference>
<evidence type="ECO:0000313" key="2">
    <source>
        <dbReference type="Proteomes" id="UP000601099"/>
    </source>
</evidence>
<keyword evidence="2" id="KW-1185">Reference proteome</keyword>
<dbReference type="PROSITE" id="PS51257">
    <property type="entry name" value="PROKAR_LIPOPROTEIN"/>
    <property type="match status" value="1"/>
</dbReference>
<dbReference type="Pfam" id="PF14054">
    <property type="entry name" value="DUF4249"/>
    <property type="match status" value="1"/>
</dbReference>
<dbReference type="Proteomes" id="UP000601099">
    <property type="component" value="Unassembled WGS sequence"/>
</dbReference>
<reference evidence="1 2" key="1">
    <citation type="submission" date="2020-11" db="EMBL/GenBank/DDBJ databases">
        <title>Hymenobacter sp.</title>
        <authorList>
            <person name="Kim M.K."/>
        </authorList>
    </citation>
    <scope>NUCLEOTIDE SEQUENCE [LARGE SCALE GENOMIC DNA]</scope>
    <source>
        <strain evidence="1 2">BT594</strain>
    </source>
</reference>
<sequence length="365" mass="41069">MADKWLLYSLIWLLSGCVESYEPTVDSNDNNLLVVDGFINSRGVTTIKLGHTSSLSTKAAPPVEARASLYIEEEGGQRYQLTEGAAGTYTSAPLMLTVGQRVRLHVLTAKQREYASDYTSVLVTPAIDSLSWKIDGNRLRIVSTAHDDLEAARHYRWSYKETWEFRSRYRSYLDYRNGELVDRTEDIEHCWGSEAPSTILLGNTLNLSQNVASTKITELFDDSPKLPIKYSIQVKQYALTPEEYQYWEALRKNTENIGSLFDPLPTQLTGNVHNVADPTEPVLGFIGAQSITEQRIFINRADLPPTWPLVTGYEACDLYRALSDDLFADAKNVPIARSDSGTFYSTAECVDCRKRGVNVKPAFWP</sequence>
<proteinExistence type="predicted"/>
<dbReference type="EMBL" id="JADWYK010000002">
    <property type="protein sequence ID" value="MBG8552732.1"/>
    <property type="molecule type" value="Genomic_DNA"/>
</dbReference>
<name>A0ABS0KXY1_9BACT</name>
<organism evidence="1 2">
    <name type="scientific">Hymenobacter guriensis</name>
    <dbReference type="NCBI Taxonomy" id="2793065"/>
    <lineage>
        <taxon>Bacteria</taxon>
        <taxon>Pseudomonadati</taxon>
        <taxon>Bacteroidota</taxon>
        <taxon>Cytophagia</taxon>
        <taxon>Cytophagales</taxon>
        <taxon>Hymenobacteraceae</taxon>
        <taxon>Hymenobacter</taxon>
    </lineage>
</organism>